<comment type="caution">
    <text evidence="2">The sequence shown here is derived from an EMBL/GenBank/DDBJ whole genome shotgun (WGS) entry which is preliminary data.</text>
</comment>
<name>A0ABS4WZG9_9MICO</name>
<dbReference type="Pfam" id="PF05800">
    <property type="entry name" value="GvpO"/>
    <property type="match status" value="1"/>
</dbReference>
<proteinExistence type="predicted"/>
<evidence type="ECO:0000313" key="3">
    <source>
        <dbReference type="Proteomes" id="UP001519290"/>
    </source>
</evidence>
<protein>
    <recommendedName>
        <fullName evidence="4">Gas vesicle protein</fullName>
    </recommendedName>
</protein>
<keyword evidence="3" id="KW-1185">Reference proteome</keyword>
<accession>A0ABS4WZG9</accession>
<dbReference type="Proteomes" id="UP001519290">
    <property type="component" value="Unassembled WGS sequence"/>
</dbReference>
<evidence type="ECO:0008006" key="4">
    <source>
        <dbReference type="Google" id="ProtNLM"/>
    </source>
</evidence>
<dbReference type="InterPro" id="IPR008634">
    <property type="entry name" value="Gas-vesicle_GvpO"/>
</dbReference>
<dbReference type="PIRSF" id="PIRSF028743">
    <property type="entry name" value="GvpO_protein"/>
    <property type="match status" value="1"/>
</dbReference>
<dbReference type="RefSeq" id="WP_209900895.1">
    <property type="nucleotide sequence ID" value="NZ_BAAAJW010000002.1"/>
</dbReference>
<organism evidence="2 3">
    <name type="scientific">Brachybacterium sacelli</name>
    <dbReference type="NCBI Taxonomy" id="173364"/>
    <lineage>
        <taxon>Bacteria</taxon>
        <taxon>Bacillati</taxon>
        <taxon>Actinomycetota</taxon>
        <taxon>Actinomycetes</taxon>
        <taxon>Micrococcales</taxon>
        <taxon>Dermabacteraceae</taxon>
        <taxon>Brachybacterium</taxon>
    </lineage>
</organism>
<evidence type="ECO:0000256" key="1">
    <source>
        <dbReference type="SAM" id="MobiDB-lite"/>
    </source>
</evidence>
<dbReference type="EMBL" id="JAGIOD010000001">
    <property type="protein sequence ID" value="MBP2381605.1"/>
    <property type="molecule type" value="Genomic_DNA"/>
</dbReference>
<evidence type="ECO:0000313" key="2">
    <source>
        <dbReference type="EMBL" id="MBP2381605.1"/>
    </source>
</evidence>
<feature type="region of interest" description="Disordered" evidence="1">
    <location>
        <begin position="1"/>
        <end position="49"/>
    </location>
</feature>
<reference evidence="2 3" key="1">
    <citation type="submission" date="2021-03" db="EMBL/GenBank/DDBJ databases">
        <title>Sequencing the genomes of 1000 actinobacteria strains.</title>
        <authorList>
            <person name="Klenk H.-P."/>
        </authorList>
    </citation>
    <scope>NUCLEOTIDE SEQUENCE [LARGE SCALE GENOMIC DNA]</scope>
    <source>
        <strain evidence="2 3">DSM 14566</strain>
    </source>
</reference>
<sequence length="128" mass="14623">MTDSTQKRKQSDDDSQLEDEQPSQEEHDSSDEDQQNSDGHGKRKVLTAKGAIRRSIDQLEELLGRTPESVIAVEREDDGWKVSLELVESRRIPDTTDILAEYTAQIDDRGELTGYRRESRYTRGRVDG</sequence>
<feature type="compositionally biased region" description="Basic and acidic residues" evidence="1">
    <location>
        <begin position="1"/>
        <end position="12"/>
    </location>
</feature>
<gene>
    <name evidence="2" type="ORF">JOF43_001562</name>
</gene>
<feature type="compositionally biased region" description="Acidic residues" evidence="1">
    <location>
        <begin position="13"/>
        <end position="35"/>
    </location>
</feature>